<sequence>MLGRGDGLISGAPIGQPPVSSSQYAPSAPPLSAAPVQQTSYATASSSRSRPSSPAPSALNAIVPYQPRCTIGQHDNSGSWNNQYRGNQGEIAALLRELVNSDREKREKRREFEEKKLKEEQLAKLKEEEEQRREDEEKKETAREARMAKLFAEQFAAMNKKKEDDRDFKRDPAKGKEKYDDRSVDAKPRGKDGGIKISDGDVKKRGQEVLQGGSPLQPDAGRQKTQLEPTIGPLDAGLLLMNFNTLKRDQESF</sequence>
<name>A0A388M0N0_CHABU</name>
<feature type="compositionally biased region" description="Basic and acidic residues" evidence="1">
    <location>
        <begin position="99"/>
        <end position="147"/>
    </location>
</feature>
<feature type="compositionally biased region" description="Low complexity" evidence="1">
    <location>
        <begin position="17"/>
        <end position="58"/>
    </location>
</feature>
<dbReference type="Gramene" id="GBG88127">
    <property type="protein sequence ID" value="GBG88127"/>
    <property type="gene ID" value="CBR_g46616"/>
</dbReference>
<evidence type="ECO:0008006" key="4">
    <source>
        <dbReference type="Google" id="ProtNLM"/>
    </source>
</evidence>
<feature type="region of interest" description="Disordered" evidence="1">
    <location>
        <begin position="99"/>
        <end position="230"/>
    </location>
</feature>
<accession>A0A388M0N0</accession>
<reference evidence="2 3" key="1">
    <citation type="journal article" date="2018" name="Cell">
        <title>The Chara Genome: Secondary Complexity and Implications for Plant Terrestrialization.</title>
        <authorList>
            <person name="Nishiyama T."/>
            <person name="Sakayama H."/>
            <person name="Vries J.D."/>
            <person name="Buschmann H."/>
            <person name="Saint-Marcoux D."/>
            <person name="Ullrich K.K."/>
            <person name="Haas F.B."/>
            <person name="Vanderstraeten L."/>
            <person name="Becker D."/>
            <person name="Lang D."/>
            <person name="Vosolsobe S."/>
            <person name="Rombauts S."/>
            <person name="Wilhelmsson P.K.I."/>
            <person name="Janitza P."/>
            <person name="Kern R."/>
            <person name="Heyl A."/>
            <person name="Rumpler F."/>
            <person name="Villalobos L.I.A.C."/>
            <person name="Clay J.M."/>
            <person name="Skokan R."/>
            <person name="Toyoda A."/>
            <person name="Suzuki Y."/>
            <person name="Kagoshima H."/>
            <person name="Schijlen E."/>
            <person name="Tajeshwar N."/>
            <person name="Catarino B."/>
            <person name="Hetherington A.J."/>
            <person name="Saltykova A."/>
            <person name="Bonnot C."/>
            <person name="Breuninger H."/>
            <person name="Symeonidi A."/>
            <person name="Radhakrishnan G.V."/>
            <person name="Van Nieuwerburgh F."/>
            <person name="Deforce D."/>
            <person name="Chang C."/>
            <person name="Karol K.G."/>
            <person name="Hedrich R."/>
            <person name="Ulvskov P."/>
            <person name="Glockner G."/>
            <person name="Delwiche C.F."/>
            <person name="Petrasek J."/>
            <person name="Van de Peer Y."/>
            <person name="Friml J."/>
            <person name="Beilby M."/>
            <person name="Dolan L."/>
            <person name="Kohara Y."/>
            <person name="Sugano S."/>
            <person name="Fujiyama A."/>
            <person name="Delaux P.-M."/>
            <person name="Quint M."/>
            <person name="TheiBen G."/>
            <person name="Hagemann M."/>
            <person name="Harholt J."/>
            <person name="Dunand C."/>
            <person name="Zachgo S."/>
            <person name="Langdale J."/>
            <person name="Maumus F."/>
            <person name="Straeten D.V.D."/>
            <person name="Gould S.B."/>
            <person name="Rensing S.A."/>
        </authorList>
    </citation>
    <scope>NUCLEOTIDE SEQUENCE [LARGE SCALE GENOMIC DNA]</scope>
    <source>
        <strain evidence="2 3">S276</strain>
    </source>
</reference>
<comment type="caution">
    <text evidence="2">The sequence shown here is derived from an EMBL/GenBank/DDBJ whole genome shotgun (WGS) entry which is preliminary data.</text>
</comment>
<dbReference type="EMBL" id="BFEA01000651">
    <property type="protein sequence ID" value="GBG88127.1"/>
    <property type="molecule type" value="Genomic_DNA"/>
</dbReference>
<keyword evidence="3" id="KW-1185">Reference proteome</keyword>
<evidence type="ECO:0000313" key="3">
    <source>
        <dbReference type="Proteomes" id="UP000265515"/>
    </source>
</evidence>
<dbReference type="Proteomes" id="UP000265515">
    <property type="component" value="Unassembled WGS sequence"/>
</dbReference>
<evidence type="ECO:0000256" key="1">
    <source>
        <dbReference type="SAM" id="MobiDB-lite"/>
    </source>
</evidence>
<proteinExistence type="predicted"/>
<protein>
    <recommendedName>
        <fullName evidence="4">Clathrin light chain</fullName>
    </recommendedName>
</protein>
<feature type="region of interest" description="Disordered" evidence="1">
    <location>
        <begin position="1"/>
        <end position="61"/>
    </location>
</feature>
<evidence type="ECO:0000313" key="2">
    <source>
        <dbReference type="EMBL" id="GBG88127.1"/>
    </source>
</evidence>
<feature type="compositionally biased region" description="Basic and acidic residues" evidence="1">
    <location>
        <begin position="160"/>
        <end position="207"/>
    </location>
</feature>
<gene>
    <name evidence="2" type="ORF">CBR_g46616</name>
</gene>
<organism evidence="2 3">
    <name type="scientific">Chara braunii</name>
    <name type="common">Braun's stonewort</name>
    <dbReference type="NCBI Taxonomy" id="69332"/>
    <lineage>
        <taxon>Eukaryota</taxon>
        <taxon>Viridiplantae</taxon>
        <taxon>Streptophyta</taxon>
        <taxon>Charophyceae</taxon>
        <taxon>Charales</taxon>
        <taxon>Characeae</taxon>
        <taxon>Chara</taxon>
    </lineage>
</organism>
<dbReference type="AlphaFoldDB" id="A0A388M0N0"/>